<dbReference type="EMBL" id="CP050485">
    <property type="protein sequence ID" value="QOG25879.1"/>
    <property type="molecule type" value="Genomic_DNA"/>
</dbReference>
<evidence type="ECO:0000256" key="3">
    <source>
        <dbReference type="ARBA" id="ARBA00017941"/>
    </source>
</evidence>
<reference evidence="9 13" key="2">
    <citation type="submission" date="2020-06" db="EMBL/GenBank/DDBJ databases">
        <title>Crossreactivity between MHC class I-restricted antigens from cancer cells and an enterococcal bacteriophage.</title>
        <authorList>
            <person name="Fluckiger A."/>
            <person name="Daillere R."/>
            <person name="Sassi M."/>
            <person name="Cattoir V."/>
            <person name="Kroemer G."/>
            <person name="Zitvogel L."/>
        </authorList>
    </citation>
    <scope>NUCLEOTIDE SEQUENCE [LARGE SCALE GENOMIC DNA]</scope>
    <source>
        <strain evidence="9 13">EG4</strain>
    </source>
</reference>
<reference evidence="10 14" key="3">
    <citation type="submission" date="2023-06" db="EMBL/GenBank/DDBJ databases">
        <title>Acute promotion of culturable opportunistic pathogens and persistent increase of antibiotic resistance following antibiotic exposure in mouse gut microbiota.</title>
        <authorList>
            <person name="Li L."/>
            <person name="Wang B."/>
            <person name="Sun Y."/>
            <person name="Wang M."/>
            <person name="Xu H."/>
        </authorList>
    </citation>
    <scope>NUCLEOTIDE SEQUENCE [LARGE SCALE GENOMIC DNA]</scope>
    <source>
        <strain evidence="10 14">CRI2_2</strain>
    </source>
</reference>
<dbReference type="GO" id="GO:0030694">
    <property type="term" value="C:bacterial-type flagellum basal body, rod"/>
    <property type="evidence" value="ECO:0007669"/>
    <property type="project" value="UniProtKB-UniRule"/>
</dbReference>
<organism evidence="9 13">
    <name type="scientific">Enterococcus gallinarum</name>
    <dbReference type="NCBI Taxonomy" id="1353"/>
    <lineage>
        <taxon>Bacteria</taxon>
        <taxon>Bacillati</taxon>
        <taxon>Bacillota</taxon>
        <taxon>Bacilli</taxon>
        <taxon>Lactobacillales</taxon>
        <taxon>Enterococcaceae</taxon>
        <taxon>Enterococcus</taxon>
    </lineage>
</organism>
<dbReference type="InterPro" id="IPR019776">
    <property type="entry name" value="Flagellar_basal_body_rod_CS"/>
</dbReference>
<evidence type="ECO:0000313" key="9">
    <source>
        <dbReference type="EMBL" id="MBA0972409.1"/>
    </source>
</evidence>
<dbReference type="InterPro" id="IPR001444">
    <property type="entry name" value="Flag_bb_rod_N"/>
</dbReference>
<evidence type="ECO:0000259" key="8">
    <source>
        <dbReference type="Pfam" id="PF06429"/>
    </source>
</evidence>
<evidence type="ECO:0000256" key="6">
    <source>
        <dbReference type="RuleBase" id="RU362062"/>
    </source>
</evidence>
<reference evidence="11 12" key="1">
    <citation type="submission" date="2020-03" db="EMBL/GenBank/DDBJ databases">
        <title>Characterization of ganglioside-mimicking enterococci.</title>
        <authorList>
            <person name="Patry R.T."/>
            <person name="Nothaft H."/>
            <person name="Bridger R."/>
            <person name="Shajahan A."/>
            <person name="Huynh S."/>
            <person name="Sanchez S."/>
            <person name="Azadi P."/>
            <person name="Cooper K."/>
            <person name="Miller W.G."/>
            <person name="Parker C.T."/>
            <person name="Wells L."/>
            <person name="Szymanski C.M."/>
        </authorList>
    </citation>
    <scope>NUCLEOTIDE SEQUENCE [LARGE SCALE GENOMIC DNA]</scope>
    <source>
        <strain evidence="11 12">EGM181</strain>
    </source>
</reference>
<dbReference type="InterPro" id="IPR010930">
    <property type="entry name" value="Flg_bb/hook_C_dom"/>
</dbReference>
<dbReference type="Proteomes" id="UP001241571">
    <property type="component" value="Unassembled WGS sequence"/>
</dbReference>
<accession>A0A2K3QUW3</accession>
<dbReference type="RefSeq" id="WP_081131844.1">
    <property type="nucleotide sequence ID" value="NZ_BSYC01000001.1"/>
</dbReference>
<keyword evidence="9" id="KW-0969">Cilium</keyword>
<keyword evidence="9" id="KW-0282">Flagellum</keyword>
<dbReference type="Pfam" id="PF00460">
    <property type="entry name" value="Flg_bb_rod"/>
    <property type="match status" value="1"/>
</dbReference>
<dbReference type="PANTHER" id="PTHR30435">
    <property type="entry name" value="FLAGELLAR PROTEIN"/>
    <property type="match status" value="1"/>
</dbReference>
<sequence>MGVFDGLTINASGLALERLKLDTISTNIANVNTNQTENSEAYQKKSILFSENLKTVQDGKTKNYGVKVTGIQTDETLKLTYDPTNPAADEDGYLEQSNVDIADEMVAMIQAVRTYEANVSASEMNKTILKKALEISKG</sequence>
<dbReference type="PANTHER" id="PTHR30435:SF2">
    <property type="entry name" value="FLAGELLAR BASAL-BODY ROD PROTEIN FLGC"/>
    <property type="match status" value="1"/>
</dbReference>
<evidence type="ECO:0000259" key="7">
    <source>
        <dbReference type="Pfam" id="PF00460"/>
    </source>
</evidence>
<evidence type="ECO:0000313" key="11">
    <source>
        <dbReference type="EMBL" id="QOG25879.1"/>
    </source>
</evidence>
<keyword evidence="4 6" id="KW-0975">Bacterial flagellum</keyword>
<dbReference type="AlphaFoldDB" id="A0A2K3QUW3"/>
<dbReference type="NCBIfam" id="TIGR01395">
    <property type="entry name" value="FlgC"/>
    <property type="match status" value="1"/>
</dbReference>
<feature type="domain" description="Flagellar basal body rod protein N-terminal" evidence="7">
    <location>
        <begin position="10"/>
        <end position="33"/>
    </location>
</feature>
<proteinExistence type="inferred from homology"/>
<gene>
    <name evidence="9" type="primary">flgC</name>
    <name evidence="11" type="ORF">EGM181_00535</name>
    <name evidence="9" type="ORF">HWH42_07405</name>
    <name evidence="10" type="ORF">QRX88_12055</name>
</gene>
<evidence type="ECO:0000256" key="4">
    <source>
        <dbReference type="ARBA" id="ARBA00023143"/>
    </source>
</evidence>
<dbReference type="GO" id="GO:0071978">
    <property type="term" value="P:bacterial-type flagellum-dependent swarming motility"/>
    <property type="evidence" value="ECO:0007669"/>
    <property type="project" value="TreeGrafter"/>
</dbReference>
<keyword evidence="9" id="KW-0966">Cell projection</keyword>
<dbReference type="GeneID" id="93222583"/>
<evidence type="ECO:0000256" key="1">
    <source>
        <dbReference type="ARBA" id="ARBA00004117"/>
    </source>
</evidence>
<evidence type="ECO:0000256" key="5">
    <source>
        <dbReference type="ARBA" id="ARBA00025933"/>
    </source>
</evidence>
<evidence type="ECO:0000313" key="12">
    <source>
        <dbReference type="Proteomes" id="UP000516696"/>
    </source>
</evidence>
<dbReference type="Proteomes" id="UP000516696">
    <property type="component" value="Chromosome"/>
</dbReference>
<protein>
    <recommendedName>
        <fullName evidence="3 6">Flagellar basal-body rod protein FlgC</fullName>
    </recommendedName>
</protein>
<dbReference type="PROSITE" id="PS00588">
    <property type="entry name" value="FLAGELLA_BB_ROD"/>
    <property type="match status" value="1"/>
</dbReference>
<dbReference type="EMBL" id="JASUBT010000008">
    <property type="protein sequence ID" value="MDL4936451.1"/>
    <property type="molecule type" value="Genomic_DNA"/>
</dbReference>
<comment type="subcellular location">
    <subcellularLocation>
        <location evidence="1 6">Bacterial flagellum basal body</location>
    </subcellularLocation>
</comment>
<comment type="subunit">
    <text evidence="5 6">The basal body constitutes a major portion of the flagellar organelle and consists of four rings (L,P,S, and M) mounted on a central rod. The rod consists of about 26 subunits of FlgG in the distal portion, and FlgB, FlgC and FlgF are thought to build up the proximal portion of the rod with about 6 subunits each.</text>
</comment>
<evidence type="ECO:0000313" key="13">
    <source>
        <dbReference type="Proteomes" id="UP000571857"/>
    </source>
</evidence>
<feature type="domain" description="Flagellar basal-body/hook protein C-terminal" evidence="8">
    <location>
        <begin position="91"/>
        <end position="134"/>
    </location>
</feature>
<evidence type="ECO:0000256" key="2">
    <source>
        <dbReference type="ARBA" id="ARBA00009677"/>
    </source>
</evidence>
<dbReference type="Proteomes" id="UP000571857">
    <property type="component" value="Unassembled WGS sequence"/>
</dbReference>
<evidence type="ECO:0000313" key="10">
    <source>
        <dbReference type="EMBL" id="MDL4936451.1"/>
    </source>
</evidence>
<name>A0A2K3QUW3_ENTGA</name>
<dbReference type="Pfam" id="PF06429">
    <property type="entry name" value="Flg_bbr_C"/>
    <property type="match status" value="1"/>
</dbReference>
<dbReference type="InterPro" id="IPR006299">
    <property type="entry name" value="FlgC"/>
</dbReference>
<comment type="similarity">
    <text evidence="2">Belongs to the flagella basal body rod proteins family.</text>
</comment>
<evidence type="ECO:0000313" key="14">
    <source>
        <dbReference type="Proteomes" id="UP001241571"/>
    </source>
</evidence>
<dbReference type="EMBL" id="JABXJK010000034">
    <property type="protein sequence ID" value="MBA0972409.1"/>
    <property type="molecule type" value="Genomic_DNA"/>
</dbReference>